<keyword evidence="5" id="KW-0539">Nucleus</keyword>
<dbReference type="PANTHER" id="PTHR31072:SF240">
    <property type="entry name" value="TRANSCRIPTION FACTOR TCP10"/>
    <property type="match status" value="1"/>
</dbReference>
<dbReference type="GO" id="GO:0003677">
    <property type="term" value="F:DNA binding"/>
    <property type="evidence" value="ECO:0007669"/>
    <property type="project" value="UniProtKB-KW"/>
</dbReference>
<organism evidence="8 9">
    <name type="scientific">Ilex paraguariensis</name>
    <name type="common">yerba mate</name>
    <dbReference type="NCBI Taxonomy" id="185542"/>
    <lineage>
        <taxon>Eukaryota</taxon>
        <taxon>Viridiplantae</taxon>
        <taxon>Streptophyta</taxon>
        <taxon>Embryophyta</taxon>
        <taxon>Tracheophyta</taxon>
        <taxon>Spermatophyta</taxon>
        <taxon>Magnoliopsida</taxon>
        <taxon>eudicotyledons</taxon>
        <taxon>Gunneridae</taxon>
        <taxon>Pentapetalae</taxon>
        <taxon>asterids</taxon>
        <taxon>campanulids</taxon>
        <taxon>Aquifoliales</taxon>
        <taxon>Aquifoliaceae</taxon>
        <taxon>Ilex</taxon>
    </lineage>
</organism>
<dbReference type="PROSITE" id="PS51369">
    <property type="entry name" value="TCP"/>
    <property type="match status" value="1"/>
</dbReference>
<evidence type="ECO:0000256" key="2">
    <source>
        <dbReference type="ARBA" id="ARBA00023015"/>
    </source>
</evidence>
<dbReference type="InterPro" id="IPR005333">
    <property type="entry name" value="Transcription_factor_TCP"/>
</dbReference>
<keyword evidence="4" id="KW-0804">Transcription</keyword>
<evidence type="ECO:0000313" key="9">
    <source>
        <dbReference type="Proteomes" id="UP001642360"/>
    </source>
</evidence>
<keyword evidence="2" id="KW-0805">Transcription regulation</keyword>
<evidence type="ECO:0000256" key="1">
    <source>
        <dbReference type="ARBA" id="ARBA00004123"/>
    </source>
</evidence>
<evidence type="ECO:0000256" key="5">
    <source>
        <dbReference type="ARBA" id="ARBA00023242"/>
    </source>
</evidence>
<evidence type="ECO:0000256" key="4">
    <source>
        <dbReference type="ARBA" id="ARBA00023163"/>
    </source>
</evidence>
<feature type="domain" description="TCP" evidence="7">
    <location>
        <begin position="26"/>
        <end position="84"/>
    </location>
</feature>
<gene>
    <name evidence="8" type="ORF">ILEXP_LOCUS15052</name>
</gene>
<reference evidence="8 9" key="1">
    <citation type="submission" date="2024-02" db="EMBL/GenBank/DDBJ databases">
        <authorList>
            <person name="Vignale AGUSTIN F."/>
            <person name="Sosa J E."/>
            <person name="Modenutti C."/>
        </authorList>
    </citation>
    <scope>NUCLEOTIDE SEQUENCE [LARGE SCALE GENOMIC DNA]</scope>
</reference>
<evidence type="ECO:0000313" key="8">
    <source>
        <dbReference type="EMBL" id="CAK9147170.1"/>
    </source>
</evidence>
<feature type="region of interest" description="Disordered" evidence="6">
    <location>
        <begin position="20"/>
        <end position="41"/>
    </location>
</feature>
<dbReference type="InterPro" id="IPR017887">
    <property type="entry name" value="TF_TCP_subgr"/>
</dbReference>
<proteinExistence type="predicted"/>
<dbReference type="GO" id="GO:0005634">
    <property type="term" value="C:nucleus"/>
    <property type="evidence" value="ECO:0007669"/>
    <property type="project" value="UniProtKB-SubCell"/>
</dbReference>
<dbReference type="EMBL" id="CAUOFW020001649">
    <property type="protein sequence ID" value="CAK9147170.1"/>
    <property type="molecule type" value="Genomic_DNA"/>
</dbReference>
<evidence type="ECO:0000256" key="3">
    <source>
        <dbReference type="ARBA" id="ARBA00023125"/>
    </source>
</evidence>
<accession>A0ABC8RQB7</accession>
<name>A0ABC8RQB7_9AQUA</name>
<comment type="caution">
    <text evidence="8">The sequence shown here is derived from an EMBL/GenBank/DDBJ whole genome shotgun (WGS) entry which is preliminary data.</text>
</comment>
<keyword evidence="9" id="KW-1185">Reference proteome</keyword>
<dbReference type="Pfam" id="PF03634">
    <property type="entry name" value="TCP"/>
    <property type="match status" value="1"/>
</dbReference>
<protein>
    <recommendedName>
        <fullName evidence="7">TCP domain-containing protein</fullName>
    </recommendedName>
</protein>
<keyword evidence="3" id="KW-0238">DNA-binding</keyword>
<evidence type="ECO:0000256" key="6">
    <source>
        <dbReference type="SAM" id="MobiDB-lite"/>
    </source>
</evidence>
<dbReference type="AlphaFoldDB" id="A0ABC8RQB7"/>
<comment type="subcellular location">
    <subcellularLocation>
        <location evidence="1">Nucleus</location>
    </subcellularLocation>
</comment>
<sequence>MGMKSSGGGGDIVQVQGGHIIRSTGRKDRHSKVYTAKGPRDRRVRLSAHTAIQFYDVQDRLGCDRPSKALDWLINKAKNAIDKLAELPPWDPNDIIIASRVGPNEGSSGMPLEQQHRPLGENPVDNPSFRPPSNICEPMEHTMKSFFPASSGTPSTNFQDYPDDIMSRPSIQTQDLCLSLHSLQGQNSSHTPQTDQALYYGAAPLAFESSYQRTMSWNSGGDAENRGMFVFNSQTMPQQSQLCQSSAFSLREPLQSSYSQRDRAWVDLPLPSVDHPNVLAMHQSLICSSQFNTSEFQVPTRIHGEVEIRAVSNNPSDASPRMN</sequence>
<evidence type="ECO:0000259" key="7">
    <source>
        <dbReference type="PROSITE" id="PS51369"/>
    </source>
</evidence>
<dbReference type="Proteomes" id="UP001642360">
    <property type="component" value="Unassembled WGS sequence"/>
</dbReference>
<dbReference type="PANTHER" id="PTHR31072">
    <property type="entry name" value="TRANSCRIPTION FACTOR TCP4-RELATED"/>
    <property type="match status" value="1"/>
</dbReference>